<dbReference type="PANTHER" id="PTHR12190">
    <property type="entry name" value="A-KINASE ANCHOR PROTEIN AKAP 8"/>
    <property type="match status" value="1"/>
</dbReference>
<comment type="subcellular location">
    <subcellularLocation>
        <location evidence="1">Nucleus</location>
    </subcellularLocation>
</comment>
<dbReference type="PANTHER" id="PTHR12190:SF1">
    <property type="entry name" value="DBIRD COMPLEX SUBUNIT ZNF326"/>
    <property type="match status" value="1"/>
</dbReference>
<keyword evidence="2" id="KW-0507">mRNA processing</keyword>
<keyword evidence="16" id="KW-1185">Reference proteome</keyword>
<dbReference type="GO" id="GO:0032784">
    <property type="term" value="P:regulation of DNA-templated transcription elongation"/>
    <property type="evidence" value="ECO:0007669"/>
    <property type="project" value="TreeGrafter"/>
</dbReference>
<dbReference type="GO" id="GO:0006397">
    <property type="term" value="P:mRNA processing"/>
    <property type="evidence" value="ECO:0007669"/>
    <property type="project" value="UniProtKB-KW"/>
</dbReference>
<feature type="compositionally biased region" description="Basic residues" evidence="13">
    <location>
        <begin position="210"/>
        <end position="219"/>
    </location>
</feature>
<dbReference type="EMBL" id="JAROKS010000015">
    <property type="protein sequence ID" value="KAK1796797.1"/>
    <property type="molecule type" value="Genomic_DNA"/>
</dbReference>
<proteinExistence type="inferred from homology"/>
<name>A0AAD8ZCF8_9TELE</name>
<dbReference type="GO" id="GO:0008270">
    <property type="term" value="F:zinc ion binding"/>
    <property type="evidence" value="ECO:0007669"/>
    <property type="project" value="UniProtKB-KW"/>
</dbReference>
<dbReference type="GO" id="GO:0005634">
    <property type="term" value="C:nucleus"/>
    <property type="evidence" value="ECO:0007669"/>
    <property type="project" value="UniProtKB-SubCell"/>
</dbReference>
<dbReference type="GO" id="GO:0044609">
    <property type="term" value="C:DBIRD complex"/>
    <property type="evidence" value="ECO:0007669"/>
    <property type="project" value="TreeGrafter"/>
</dbReference>
<accession>A0AAD8ZCF8</accession>
<evidence type="ECO:0000256" key="8">
    <source>
        <dbReference type="ARBA" id="ARBA00023187"/>
    </source>
</evidence>
<evidence type="ECO:0000256" key="3">
    <source>
        <dbReference type="ARBA" id="ARBA00022723"/>
    </source>
</evidence>
<organism evidence="15 16">
    <name type="scientific">Electrophorus voltai</name>
    <dbReference type="NCBI Taxonomy" id="2609070"/>
    <lineage>
        <taxon>Eukaryota</taxon>
        <taxon>Metazoa</taxon>
        <taxon>Chordata</taxon>
        <taxon>Craniata</taxon>
        <taxon>Vertebrata</taxon>
        <taxon>Euteleostomi</taxon>
        <taxon>Actinopterygii</taxon>
        <taxon>Neopterygii</taxon>
        <taxon>Teleostei</taxon>
        <taxon>Ostariophysi</taxon>
        <taxon>Gymnotiformes</taxon>
        <taxon>Gymnotoidei</taxon>
        <taxon>Gymnotidae</taxon>
        <taxon>Electrophorus</taxon>
    </lineage>
</organism>
<feature type="region of interest" description="Disordered" evidence="13">
    <location>
        <begin position="186"/>
        <end position="224"/>
    </location>
</feature>
<evidence type="ECO:0000313" key="15">
    <source>
        <dbReference type="EMBL" id="KAK1796797.1"/>
    </source>
</evidence>
<keyword evidence="3" id="KW-0479">Metal-binding</keyword>
<sequence>MLVSPSRYSACESLNRLGTSHDRADGDYCEFDGSYEDPHPATWTDETPSCWHVPCPMSLGRSRSPFSDLSVPSASPASSCVRPAPIGSRSRGAGASDQRHYGGRGADTAQPCRAICSGMCRLRDAVAMPTLRSHVAVPAFRGTKRKMKAPGSRGKFVKKQRIIIATPQTASTAAVAGVSERSEYSGLKEVGHIPSDGDMDREDVEGKVRVKDKRRRRREKNREKYGDKHRMAFTCAFCKFRTFEDKDIEKHFGSTYHRETLDYIRRQTKFDDRVISFLHDCMVQKFRKTVSALCKLRTLSDQKTNQKLMEGVTEDDYMRKVEVVHCMACDTHIAAVFASVQHHLNSPVHLKSKVVPALFTAEAWQRLCPDASFGANRSVG</sequence>
<dbReference type="AlphaFoldDB" id="A0AAD8ZCF8"/>
<protein>
    <recommendedName>
        <fullName evidence="10">DBIRD complex subunit ZNF326</fullName>
    </recommendedName>
    <alternativeName>
        <fullName evidence="11">Zinc finger protein 326</fullName>
    </alternativeName>
</protein>
<dbReference type="Proteomes" id="UP001239994">
    <property type="component" value="Unassembled WGS sequence"/>
</dbReference>
<evidence type="ECO:0000256" key="10">
    <source>
        <dbReference type="ARBA" id="ARBA00040207"/>
    </source>
</evidence>
<dbReference type="GO" id="GO:0008380">
    <property type="term" value="P:RNA splicing"/>
    <property type="evidence" value="ECO:0007669"/>
    <property type="project" value="UniProtKB-KW"/>
</dbReference>
<dbReference type="InterPro" id="IPR034736">
    <property type="entry name" value="ZF_C2H2_AKAP95"/>
</dbReference>
<keyword evidence="5 12" id="KW-0863">Zinc-finger</keyword>
<keyword evidence="9" id="KW-0539">Nucleus</keyword>
<dbReference type="GO" id="GO:0003677">
    <property type="term" value="F:DNA binding"/>
    <property type="evidence" value="ECO:0007669"/>
    <property type="project" value="UniProtKB-KW"/>
</dbReference>
<reference evidence="15" key="1">
    <citation type="submission" date="2023-03" db="EMBL/GenBank/DDBJ databases">
        <title>Electrophorus voltai genome.</title>
        <authorList>
            <person name="Bian C."/>
        </authorList>
    </citation>
    <scope>NUCLEOTIDE SEQUENCE</scope>
    <source>
        <strain evidence="15">CB-2022</strain>
        <tissue evidence="15">Muscle</tissue>
    </source>
</reference>
<dbReference type="Pfam" id="PF04988">
    <property type="entry name" value="AKAP95"/>
    <property type="match status" value="1"/>
</dbReference>
<evidence type="ECO:0000256" key="1">
    <source>
        <dbReference type="ARBA" id="ARBA00004123"/>
    </source>
</evidence>
<dbReference type="PROSITE" id="PS51799">
    <property type="entry name" value="ZF_C2H2_AKAP95"/>
    <property type="match status" value="1"/>
</dbReference>
<keyword evidence="6" id="KW-0862">Zinc</keyword>
<keyword evidence="8" id="KW-0508">mRNA splicing</keyword>
<gene>
    <name evidence="15" type="ORF">P4O66_009817</name>
</gene>
<feature type="compositionally biased region" description="Low complexity" evidence="13">
    <location>
        <begin position="70"/>
        <end position="85"/>
    </location>
</feature>
<evidence type="ECO:0000256" key="12">
    <source>
        <dbReference type="PROSITE-ProRule" id="PRU01140"/>
    </source>
</evidence>
<dbReference type="InterPro" id="IPR007071">
    <property type="entry name" value="AKAP95"/>
</dbReference>
<evidence type="ECO:0000313" key="16">
    <source>
        <dbReference type="Proteomes" id="UP001239994"/>
    </source>
</evidence>
<keyword evidence="7" id="KW-0238">DNA-binding</keyword>
<comment type="similarity">
    <text evidence="12">Belongs to the AKAP95 family.</text>
</comment>
<evidence type="ECO:0000256" key="6">
    <source>
        <dbReference type="ARBA" id="ARBA00022833"/>
    </source>
</evidence>
<evidence type="ECO:0000256" key="2">
    <source>
        <dbReference type="ARBA" id="ARBA00022664"/>
    </source>
</evidence>
<feature type="region of interest" description="Disordered" evidence="13">
    <location>
        <begin position="66"/>
        <end position="108"/>
    </location>
</feature>
<evidence type="ECO:0000256" key="4">
    <source>
        <dbReference type="ARBA" id="ARBA00022737"/>
    </source>
</evidence>
<evidence type="ECO:0000259" key="14">
    <source>
        <dbReference type="PROSITE" id="PS51799"/>
    </source>
</evidence>
<comment type="caution">
    <text evidence="15">The sequence shown here is derived from an EMBL/GenBank/DDBJ whole genome shotgun (WGS) entry which is preliminary data.</text>
</comment>
<evidence type="ECO:0000256" key="9">
    <source>
        <dbReference type="ARBA" id="ARBA00023242"/>
    </source>
</evidence>
<feature type="domain" description="C2H2 AKAP95-type" evidence="14">
    <location>
        <begin position="235"/>
        <end position="257"/>
    </location>
</feature>
<evidence type="ECO:0000256" key="5">
    <source>
        <dbReference type="ARBA" id="ARBA00022771"/>
    </source>
</evidence>
<evidence type="ECO:0000256" key="11">
    <source>
        <dbReference type="ARBA" id="ARBA00043254"/>
    </source>
</evidence>
<evidence type="ECO:0000256" key="13">
    <source>
        <dbReference type="SAM" id="MobiDB-lite"/>
    </source>
</evidence>
<keyword evidence="4" id="KW-0677">Repeat</keyword>
<evidence type="ECO:0000256" key="7">
    <source>
        <dbReference type="ARBA" id="ARBA00023125"/>
    </source>
</evidence>